<dbReference type="SUPFAM" id="SSF49384">
    <property type="entry name" value="Carbohydrate-binding domain"/>
    <property type="match status" value="1"/>
</dbReference>
<dbReference type="Gene3D" id="2.60.40.10">
    <property type="entry name" value="Immunoglobulins"/>
    <property type="match status" value="2"/>
</dbReference>
<dbReference type="CDD" id="cd00063">
    <property type="entry name" value="FN3"/>
    <property type="match status" value="2"/>
</dbReference>
<organism evidence="4 5">
    <name type="scientific">Paenibacillus chartarius</name>
    <dbReference type="NCBI Taxonomy" id="747481"/>
    <lineage>
        <taxon>Bacteria</taxon>
        <taxon>Bacillati</taxon>
        <taxon>Bacillota</taxon>
        <taxon>Bacilli</taxon>
        <taxon>Bacillales</taxon>
        <taxon>Paenibacillaceae</taxon>
        <taxon>Paenibacillus</taxon>
    </lineage>
</organism>
<dbReference type="Gene3D" id="3.20.20.80">
    <property type="entry name" value="Glycosidases"/>
    <property type="match status" value="1"/>
</dbReference>
<dbReference type="Gene3D" id="2.60.40.710">
    <property type="entry name" value="Endoglucanase-like"/>
    <property type="match status" value="1"/>
</dbReference>
<dbReference type="InterPro" id="IPR036966">
    <property type="entry name" value="CBM3_sf"/>
</dbReference>
<evidence type="ECO:0000256" key="1">
    <source>
        <dbReference type="SAM" id="SignalP"/>
    </source>
</evidence>
<comment type="caution">
    <text evidence="4">The sequence shown here is derived from an EMBL/GenBank/DDBJ whole genome shotgun (WGS) entry which is preliminary data.</text>
</comment>
<evidence type="ECO:0000259" key="2">
    <source>
        <dbReference type="PROSITE" id="PS50853"/>
    </source>
</evidence>
<dbReference type="InterPro" id="IPR017853">
    <property type="entry name" value="GH"/>
</dbReference>
<gene>
    <name evidence="4" type="ORF">ACFFK0_13400</name>
</gene>
<dbReference type="RefSeq" id="WP_377470752.1">
    <property type="nucleotide sequence ID" value="NZ_JBHLWN010000050.1"/>
</dbReference>
<dbReference type="SUPFAM" id="SSF51011">
    <property type="entry name" value="Glycosyl hydrolase domain"/>
    <property type="match status" value="1"/>
</dbReference>
<keyword evidence="1" id="KW-0732">Signal</keyword>
<feature type="domain" description="Fibronectin type-III" evidence="2">
    <location>
        <begin position="430"/>
        <end position="513"/>
    </location>
</feature>
<dbReference type="Pfam" id="PF00041">
    <property type="entry name" value="fn3"/>
    <property type="match status" value="1"/>
</dbReference>
<dbReference type="Proteomes" id="UP001589776">
    <property type="component" value="Unassembled WGS sequence"/>
</dbReference>
<sequence>MKHITKRAALLIATVALASSGTSVIMPAKSAYAAAAVQTGASTAASAAAGAAAPITVNVTSTVNANVLVDVEIFDAQLRKVHQMFIDNISLTANETKSVPFSWNVPATLAPGKYIVSLGVFGAGWSSPMYTWHAGAASIDVTASGGGNGGGTGGGSQNPDPAPTFTLSATAAPDSAAAGGKIAVDASVTAATYGDALVEVTLKRPDGSPAAPGSSFPASFGTGETKHFAVEWNVPADAPLGTYTVEIGAYNMDRTRTYSVNANAGSFTVKAAEQPNASPIKVQLQTGTSASTQMPTAAFRLVNTGKTAVNLADVKARYYFTADSEAALSSVDFWSTVAKSSVTAKFEAMPIPAADADTYLEIGFAQGAGMLQPGSSVIVSTWFHKDGWGSFNQTNDYSFNGKSDYTDSTTAPGYLGGKLAWGREPVLLDMPAAPTGIVSTPSDTQIALSWAPVEGATEYEIVADGTPIRVLGTSYTAEWLRPGTYHTFKVRTWKGTTSSVWSGTMKVRTTGEQQLPAPAGVRAEASEGAVKLSWKPLAETITGYEVEVDGTVLDVGMALSYEHGGLTAGSAHTYRVRAKDGSTLGPWSMPVRAQTPRVVNGPFDVRFTIDPSAERAPISPYIYGTNDELTGTENWTSRRMGGNRLSTFNWENNASNAGADYFYQSDAYIPWYYGGVMDRSKYDIPGLGATAFHDKVQSKGGYTLLTLQMAGYVAKDKDGTGVYETAPSSRWVEVKPAKNAPFSLTPDVTDGFVYMDEFVNMLTQKYGSAQTATGVKGYELDNETALWPVTHPYMHPGKTSGVEVLNKGAELAKAVKKVDPAAEIFGPVSYGFSEYLLMDNKAEWEQIKGSYAWYLDYYLDKMRIESEKAKQRLLDVLDLHWYPEATDGSVRVSDPYTPNTVDTYKARLQAPRSLWDASYREKGWIGDWYSEFLPLIPRLQQSIDQYNPGTKLAFTEYNYGGDDHFSGGIATADVLGIFGKYNVYMANYWRMTGSSAALYPSAAVKMYTNYDGQGGKFGDTKVKAETSDTENSSVYGSVYKDSDNNLHLIVINKNFDHEMNAQFEIDGGTAYKSARVWAFDSESPAITERTGVASIAGNTFTLQLPKLTVAHIVLSAQ</sequence>
<evidence type="ECO:0000259" key="3">
    <source>
        <dbReference type="PROSITE" id="PS51172"/>
    </source>
</evidence>
<dbReference type="InterPro" id="IPR013783">
    <property type="entry name" value="Ig-like_fold"/>
</dbReference>
<name>A0ABV6DLB3_9BACL</name>
<dbReference type="Pfam" id="PF12891">
    <property type="entry name" value="Glyco_hydro_44"/>
    <property type="match status" value="1"/>
</dbReference>
<dbReference type="GO" id="GO:0016787">
    <property type="term" value="F:hydrolase activity"/>
    <property type="evidence" value="ECO:0007669"/>
    <property type="project" value="UniProtKB-KW"/>
</dbReference>
<feature type="domain" description="CBM3" evidence="3">
    <location>
        <begin position="275"/>
        <end position="426"/>
    </location>
</feature>
<dbReference type="SUPFAM" id="SSF51445">
    <property type="entry name" value="(Trans)glycosidases"/>
    <property type="match status" value="1"/>
</dbReference>
<dbReference type="SMART" id="SM00060">
    <property type="entry name" value="FN3"/>
    <property type="match status" value="2"/>
</dbReference>
<reference evidence="4 5" key="1">
    <citation type="submission" date="2024-09" db="EMBL/GenBank/DDBJ databases">
        <authorList>
            <person name="Sun Q."/>
            <person name="Mori K."/>
        </authorList>
    </citation>
    <scope>NUCLEOTIDE SEQUENCE [LARGE SCALE GENOMIC DNA]</scope>
    <source>
        <strain evidence="4 5">CCM 7759</strain>
    </source>
</reference>
<dbReference type="PROSITE" id="PS50853">
    <property type="entry name" value="FN3"/>
    <property type="match status" value="2"/>
</dbReference>
<evidence type="ECO:0000313" key="4">
    <source>
        <dbReference type="EMBL" id="MFC0213439.1"/>
    </source>
</evidence>
<dbReference type="SMART" id="SM01067">
    <property type="entry name" value="CBM_3"/>
    <property type="match status" value="1"/>
</dbReference>
<dbReference type="InterPro" id="IPR001956">
    <property type="entry name" value="CBM3"/>
</dbReference>
<dbReference type="InterPro" id="IPR036116">
    <property type="entry name" value="FN3_sf"/>
</dbReference>
<dbReference type="EMBL" id="JBHLWN010000050">
    <property type="protein sequence ID" value="MFC0213439.1"/>
    <property type="molecule type" value="Genomic_DNA"/>
</dbReference>
<dbReference type="SUPFAM" id="SSF49265">
    <property type="entry name" value="Fibronectin type III"/>
    <property type="match status" value="1"/>
</dbReference>
<keyword evidence="4" id="KW-0378">Hydrolase</keyword>
<feature type="chain" id="PRO_5045140397" evidence="1">
    <location>
        <begin position="19"/>
        <end position="1117"/>
    </location>
</feature>
<feature type="signal peptide" evidence="1">
    <location>
        <begin position="1"/>
        <end position="18"/>
    </location>
</feature>
<dbReference type="InterPro" id="IPR013780">
    <property type="entry name" value="Glyco_hydro_b"/>
</dbReference>
<dbReference type="InterPro" id="IPR024745">
    <property type="entry name" value="GH44_cat"/>
</dbReference>
<proteinExistence type="predicted"/>
<dbReference type="PROSITE" id="PS51172">
    <property type="entry name" value="CBM3"/>
    <property type="match status" value="1"/>
</dbReference>
<dbReference type="InterPro" id="IPR008965">
    <property type="entry name" value="CBM2/CBM3_carb-bd_dom_sf"/>
</dbReference>
<accession>A0ABV6DLB3</accession>
<dbReference type="InterPro" id="IPR003961">
    <property type="entry name" value="FN3_dom"/>
</dbReference>
<dbReference type="Gene3D" id="2.60.40.1180">
    <property type="entry name" value="Golgi alpha-mannosidase II"/>
    <property type="match status" value="1"/>
</dbReference>
<evidence type="ECO:0000313" key="5">
    <source>
        <dbReference type="Proteomes" id="UP001589776"/>
    </source>
</evidence>
<keyword evidence="5" id="KW-1185">Reference proteome</keyword>
<protein>
    <submittedName>
        <fullName evidence="4">Glycoside hydrolase family 44 protein</fullName>
    </submittedName>
</protein>
<dbReference type="Pfam" id="PF00942">
    <property type="entry name" value="CBM_3"/>
    <property type="match status" value="1"/>
</dbReference>
<feature type="domain" description="Fibronectin type-III" evidence="2">
    <location>
        <begin position="517"/>
        <end position="598"/>
    </location>
</feature>